<evidence type="ECO:0000256" key="1">
    <source>
        <dbReference type="ARBA" id="ARBA00005080"/>
    </source>
</evidence>
<dbReference type="PANTHER" id="PTHR11109">
    <property type="entry name" value="GTP CYCLOHYDROLASE I"/>
    <property type="match status" value="1"/>
</dbReference>
<dbReference type="PANTHER" id="PTHR11109:SF7">
    <property type="entry name" value="GTP CYCLOHYDROLASE 1"/>
    <property type="match status" value="1"/>
</dbReference>
<proteinExistence type="inferred from homology"/>
<evidence type="ECO:0000313" key="9">
    <source>
        <dbReference type="Proteomes" id="UP000280834"/>
    </source>
</evidence>
<dbReference type="SUPFAM" id="SSF55620">
    <property type="entry name" value="Tetrahydrobiopterin biosynthesis enzymes-like"/>
    <property type="match status" value="1"/>
</dbReference>
<organism evidence="10">
    <name type="scientific">Brugia timori</name>
    <dbReference type="NCBI Taxonomy" id="42155"/>
    <lineage>
        <taxon>Eukaryota</taxon>
        <taxon>Metazoa</taxon>
        <taxon>Ecdysozoa</taxon>
        <taxon>Nematoda</taxon>
        <taxon>Chromadorea</taxon>
        <taxon>Rhabditida</taxon>
        <taxon>Spirurina</taxon>
        <taxon>Spiruromorpha</taxon>
        <taxon>Filarioidea</taxon>
        <taxon>Onchocercidae</taxon>
        <taxon>Brugia</taxon>
    </lineage>
</organism>
<dbReference type="GO" id="GO:0005737">
    <property type="term" value="C:cytoplasm"/>
    <property type="evidence" value="ECO:0007669"/>
    <property type="project" value="TreeGrafter"/>
</dbReference>
<evidence type="ECO:0000313" key="10">
    <source>
        <dbReference type="WBParaSite" id="BTMF_0001806301-mRNA-1"/>
    </source>
</evidence>
<dbReference type="WBParaSite" id="BTMF_0001806301-mRNA-1">
    <property type="protein sequence ID" value="BTMF_0001806301-mRNA-1"/>
    <property type="gene ID" value="BTMF_0001806301"/>
</dbReference>
<dbReference type="AlphaFoldDB" id="A0A0R3RDE0"/>
<keyword evidence="9" id="KW-1185">Reference proteome</keyword>
<dbReference type="UniPathway" id="UPA00848">
    <property type="reaction ID" value="UER00151"/>
</dbReference>
<dbReference type="Pfam" id="PF01227">
    <property type="entry name" value="GTP_cyclohydroI"/>
    <property type="match status" value="1"/>
</dbReference>
<evidence type="ECO:0000256" key="4">
    <source>
        <dbReference type="ARBA" id="ARBA00017272"/>
    </source>
</evidence>
<evidence type="ECO:0000256" key="5">
    <source>
        <dbReference type="ARBA" id="ARBA00022801"/>
    </source>
</evidence>
<evidence type="ECO:0000256" key="3">
    <source>
        <dbReference type="ARBA" id="ARBA00012715"/>
    </source>
</evidence>
<evidence type="ECO:0000313" key="8">
    <source>
        <dbReference type="EMBL" id="VDO57000.1"/>
    </source>
</evidence>
<protein>
    <recommendedName>
        <fullName evidence="4">GTP cyclohydrolase 1</fullName>
        <ecNumber evidence="3">3.5.4.16</ecNumber>
    </recommendedName>
    <alternativeName>
        <fullName evidence="6">GTP cyclohydrolase I</fullName>
    </alternativeName>
</protein>
<reference evidence="8 9" key="2">
    <citation type="submission" date="2018-11" db="EMBL/GenBank/DDBJ databases">
        <authorList>
            <consortium name="Pathogen Informatics"/>
        </authorList>
    </citation>
    <scope>NUCLEOTIDE SEQUENCE [LARGE SCALE GENOMIC DNA]</scope>
</reference>
<dbReference type="InterPro" id="IPR020602">
    <property type="entry name" value="GTP_CycHdrlase_I_dom"/>
</dbReference>
<accession>A0A0R3RDE0</accession>
<dbReference type="Proteomes" id="UP000280834">
    <property type="component" value="Unassembled WGS sequence"/>
</dbReference>
<dbReference type="GO" id="GO:0008270">
    <property type="term" value="F:zinc ion binding"/>
    <property type="evidence" value="ECO:0007669"/>
    <property type="project" value="TreeGrafter"/>
</dbReference>
<gene>
    <name evidence="8" type="ORF">BTMF_LOCUS16026</name>
</gene>
<evidence type="ECO:0000256" key="6">
    <source>
        <dbReference type="ARBA" id="ARBA00030854"/>
    </source>
</evidence>
<keyword evidence="5" id="KW-0378">Hydrolase</keyword>
<dbReference type="InterPro" id="IPR043133">
    <property type="entry name" value="GTP-CH-I_C/QueF"/>
</dbReference>
<evidence type="ECO:0000259" key="7">
    <source>
        <dbReference type="Pfam" id="PF01227"/>
    </source>
</evidence>
<dbReference type="EC" id="3.5.4.16" evidence="3"/>
<dbReference type="STRING" id="42155.A0A0R3RDE0"/>
<dbReference type="GO" id="GO:0003934">
    <property type="term" value="F:GTP cyclohydrolase I activity"/>
    <property type="evidence" value="ECO:0007669"/>
    <property type="project" value="UniProtKB-EC"/>
</dbReference>
<dbReference type="GO" id="GO:0006729">
    <property type="term" value="P:tetrahydrobiopterin biosynthetic process"/>
    <property type="evidence" value="ECO:0007669"/>
    <property type="project" value="TreeGrafter"/>
</dbReference>
<name>A0A0R3RDE0_9BILA</name>
<dbReference type="InterPro" id="IPR001474">
    <property type="entry name" value="GTP_CycHdrlase_I"/>
</dbReference>
<comment type="similarity">
    <text evidence="2">Belongs to the GTP cyclohydrolase I family.</text>
</comment>
<dbReference type="EMBL" id="UZAG01023539">
    <property type="protein sequence ID" value="VDO57000.1"/>
    <property type="molecule type" value="Genomic_DNA"/>
</dbReference>
<dbReference type="GO" id="GO:0005525">
    <property type="term" value="F:GTP binding"/>
    <property type="evidence" value="ECO:0007669"/>
    <property type="project" value="TreeGrafter"/>
</dbReference>
<evidence type="ECO:0000256" key="2">
    <source>
        <dbReference type="ARBA" id="ARBA00008085"/>
    </source>
</evidence>
<feature type="domain" description="GTP cyclohydrolase I" evidence="7">
    <location>
        <begin position="2"/>
        <end position="120"/>
    </location>
</feature>
<dbReference type="Gene3D" id="3.30.1130.10">
    <property type="match status" value="1"/>
</dbReference>
<reference evidence="10" key="1">
    <citation type="submission" date="2017-02" db="UniProtKB">
        <authorList>
            <consortium name="WormBaseParasite"/>
        </authorList>
    </citation>
    <scope>IDENTIFICATION</scope>
</reference>
<sequence>MIVGPITVRSACSHHFCPIIGKLWIGVMPNEHTNVIGLSKYARLAEWVMGRPQIQEEAVVQLADLIQEKTQPDGLALVMEAEHFCMAWRGVKEMDSKMINSVMRGVFLKDPSLRREFLSLLPRKS</sequence>
<comment type="pathway">
    <text evidence="1">Cofactor biosynthesis; 7,8-dihydroneopterin triphosphate biosynthesis; 7,8-dihydroneopterin triphosphate from GTP: step 1/1.</text>
</comment>
<dbReference type="GO" id="GO:0046654">
    <property type="term" value="P:tetrahydrofolate biosynthetic process"/>
    <property type="evidence" value="ECO:0007669"/>
    <property type="project" value="InterPro"/>
</dbReference>